<dbReference type="AlphaFoldDB" id="A0A7G9YBC1"/>
<dbReference type="EMBL" id="MT631230">
    <property type="protein sequence ID" value="QNO46880.1"/>
    <property type="molecule type" value="Genomic_DNA"/>
</dbReference>
<keyword evidence="1" id="KW-1133">Transmembrane helix</keyword>
<protein>
    <recommendedName>
        <fullName evidence="4">Cardiolipin synthase N-terminal domain-containing protein</fullName>
    </recommendedName>
</protein>
<evidence type="ECO:0008006" key="4">
    <source>
        <dbReference type="Google" id="ProtNLM"/>
    </source>
</evidence>
<evidence type="ECO:0000313" key="3">
    <source>
        <dbReference type="EMBL" id="QNO46880.1"/>
    </source>
</evidence>
<sequence length="71" mass="8280">MSGIPIQLYSIVAVVVLLFGFWAVMLMDCLKRHELKFHTEMPNPKRMWTILLIVGIPWCAIIYFSAVKRKD</sequence>
<name>A0A7G9YBC1_9EURY</name>
<organism evidence="2">
    <name type="scientific">Candidatus Methanogaster sp. ANME-2c ERB4</name>
    <dbReference type="NCBI Taxonomy" id="2759911"/>
    <lineage>
        <taxon>Archaea</taxon>
        <taxon>Methanobacteriati</taxon>
        <taxon>Methanobacteriota</taxon>
        <taxon>Stenosarchaea group</taxon>
        <taxon>Methanomicrobia</taxon>
        <taxon>Methanosarcinales</taxon>
        <taxon>ANME-2 cluster</taxon>
        <taxon>Candidatus Methanogasteraceae</taxon>
        <taxon>Candidatus Methanogaster</taxon>
    </lineage>
</organism>
<feature type="transmembrane region" description="Helical" evidence="1">
    <location>
        <begin position="6"/>
        <end position="26"/>
    </location>
</feature>
<dbReference type="EMBL" id="MT631093">
    <property type="protein sequence ID" value="QNO45305.1"/>
    <property type="molecule type" value="Genomic_DNA"/>
</dbReference>
<keyword evidence="1" id="KW-0812">Transmembrane</keyword>
<feature type="transmembrane region" description="Helical" evidence="1">
    <location>
        <begin position="47"/>
        <end position="66"/>
    </location>
</feature>
<gene>
    <name evidence="3" type="ORF">FCLCBJCN_00005</name>
    <name evidence="2" type="ORF">LBAEMMCG_00005</name>
</gene>
<reference evidence="2" key="1">
    <citation type="submission" date="2020-06" db="EMBL/GenBank/DDBJ databases">
        <title>Unique genomic features of the anaerobic methanotrophic archaea.</title>
        <authorList>
            <person name="Chadwick G.L."/>
            <person name="Skennerton C.T."/>
            <person name="Laso-Perez R."/>
            <person name="Leu A.O."/>
            <person name="Speth D.R."/>
            <person name="Yu H."/>
            <person name="Morgan-Lang C."/>
            <person name="Hatzenpichler R."/>
            <person name="Goudeau D."/>
            <person name="Malmstrom R."/>
            <person name="Brazelton W.J."/>
            <person name="Woyke T."/>
            <person name="Hallam S.J."/>
            <person name="Tyson G.W."/>
            <person name="Wegener G."/>
            <person name="Boetius A."/>
            <person name="Orphan V."/>
        </authorList>
    </citation>
    <scope>NUCLEOTIDE SEQUENCE</scope>
</reference>
<keyword evidence="1" id="KW-0472">Membrane</keyword>
<accession>A0A7G9YBC1</accession>
<evidence type="ECO:0000313" key="2">
    <source>
        <dbReference type="EMBL" id="QNO45305.1"/>
    </source>
</evidence>
<proteinExistence type="predicted"/>
<evidence type="ECO:0000256" key="1">
    <source>
        <dbReference type="SAM" id="Phobius"/>
    </source>
</evidence>